<reference evidence="4" key="1">
    <citation type="submission" date="2016-03" db="EMBL/GenBank/DDBJ databases">
        <authorList>
            <person name="Heylen K."/>
            <person name="De Vos P."/>
            <person name="Vekeman B."/>
        </authorList>
    </citation>
    <scope>NUCLEOTIDE SEQUENCE [LARGE SCALE GENOMIC DNA]</scope>
    <source>
        <strain evidence="4">R-45383</strain>
    </source>
</reference>
<dbReference type="EMBL" id="LUUK01000168">
    <property type="protein sequence ID" value="OAI18399.1"/>
    <property type="molecule type" value="Genomic_DNA"/>
</dbReference>
<evidence type="ECO:0000256" key="1">
    <source>
        <dbReference type="SAM" id="MobiDB-lite"/>
    </source>
</evidence>
<dbReference type="AlphaFoldDB" id="A0A177NMI2"/>
<evidence type="ECO:0000256" key="2">
    <source>
        <dbReference type="SAM" id="Phobius"/>
    </source>
</evidence>
<keyword evidence="4" id="KW-1185">Reference proteome</keyword>
<evidence type="ECO:0000313" key="3">
    <source>
        <dbReference type="EMBL" id="OAI18399.1"/>
    </source>
</evidence>
<feature type="compositionally biased region" description="Basic and acidic residues" evidence="1">
    <location>
        <begin position="1"/>
        <end position="10"/>
    </location>
</feature>
<comment type="caution">
    <text evidence="3">The sequence shown here is derived from an EMBL/GenBank/DDBJ whole genome shotgun (WGS) entry which is preliminary data.</text>
</comment>
<sequence length="98" mass="10577">MAHNHDKQARSPDSSMSKQVVAGTLATATVNTGGKLMSKIAKHPILLFGAGMVAGYFVYKYRKEIVASAAKTIDAGKDFVLHQKETLEDIVAEAKEEN</sequence>
<organism evidence="3 4">
    <name type="scientific">Methylomonas koyamae</name>
    <dbReference type="NCBI Taxonomy" id="702114"/>
    <lineage>
        <taxon>Bacteria</taxon>
        <taxon>Pseudomonadati</taxon>
        <taxon>Pseudomonadota</taxon>
        <taxon>Gammaproteobacteria</taxon>
        <taxon>Methylococcales</taxon>
        <taxon>Methylococcaceae</taxon>
        <taxon>Methylomonas</taxon>
    </lineage>
</organism>
<protein>
    <submittedName>
        <fullName evidence="3">Uncharacterized protein</fullName>
    </submittedName>
</protein>
<keyword evidence="2" id="KW-0812">Transmembrane</keyword>
<keyword evidence="2" id="KW-0472">Membrane</keyword>
<feature type="transmembrane region" description="Helical" evidence="2">
    <location>
        <begin position="40"/>
        <end position="59"/>
    </location>
</feature>
<feature type="region of interest" description="Disordered" evidence="1">
    <location>
        <begin position="1"/>
        <end position="20"/>
    </location>
</feature>
<gene>
    <name evidence="3" type="ORF">A1355_05770</name>
</gene>
<evidence type="ECO:0000313" key="4">
    <source>
        <dbReference type="Proteomes" id="UP000077628"/>
    </source>
</evidence>
<dbReference type="STRING" id="702114.A1355_05770"/>
<name>A0A177NMI2_9GAMM</name>
<dbReference type="Proteomes" id="UP000077628">
    <property type="component" value="Unassembled WGS sequence"/>
</dbReference>
<proteinExistence type="predicted"/>
<accession>A0A177NMI2</accession>
<keyword evidence="2" id="KW-1133">Transmembrane helix</keyword>